<protein>
    <recommendedName>
        <fullName evidence="1">DUF6570 domain-containing protein</fullName>
    </recommendedName>
</protein>
<gene>
    <name evidence="2" type="ORF">DFP72DRAFT_824398</name>
</gene>
<dbReference type="OrthoDB" id="432234at2759"/>
<accession>A0A8H6LVK0</accession>
<dbReference type="Pfam" id="PF20209">
    <property type="entry name" value="DUF6570"/>
    <property type="match status" value="1"/>
</dbReference>
<evidence type="ECO:0000259" key="1">
    <source>
        <dbReference type="Pfam" id="PF20209"/>
    </source>
</evidence>
<proteinExistence type="predicted"/>
<dbReference type="AlphaFoldDB" id="A0A8H6LVK0"/>
<evidence type="ECO:0000313" key="2">
    <source>
        <dbReference type="EMBL" id="KAF6745518.1"/>
    </source>
</evidence>
<evidence type="ECO:0000313" key="3">
    <source>
        <dbReference type="Proteomes" id="UP000521943"/>
    </source>
</evidence>
<dbReference type="EMBL" id="JACGCI010000105">
    <property type="protein sequence ID" value="KAF6745518.1"/>
    <property type="molecule type" value="Genomic_DNA"/>
</dbReference>
<sequence>MSQIGIRTRTCPVPVPVIRRIFCIRDHHYICALIVSATPPTKRTIASLKPILVRKSKIKLLLEFLIDNNPNYRRCESFRGFSAVFLNNLFQGPEDVGVPASVNIGHVPINHAVDSLTEDYVGRLDGLDGLFMENVSYTEGDHSPESYRNMSLLAIQRCKEG</sequence>
<name>A0A8H6LVK0_9AGAR</name>
<comment type="caution">
    <text evidence="2">The sequence shown here is derived from an EMBL/GenBank/DDBJ whole genome shotgun (WGS) entry which is preliminary data.</text>
</comment>
<dbReference type="InterPro" id="IPR046700">
    <property type="entry name" value="DUF6570"/>
</dbReference>
<feature type="non-terminal residue" evidence="2">
    <location>
        <position position="161"/>
    </location>
</feature>
<reference evidence="2 3" key="1">
    <citation type="submission" date="2020-07" db="EMBL/GenBank/DDBJ databases">
        <title>Comparative genomics of pyrophilous fungi reveals a link between fire events and developmental genes.</title>
        <authorList>
            <consortium name="DOE Joint Genome Institute"/>
            <person name="Steindorff A.S."/>
            <person name="Carver A."/>
            <person name="Calhoun S."/>
            <person name="Stillman K."/>
            <person name="Liu H."/>
            <person name="Lipzen A."/>
            <person name="Pangilinan J."/>
            <person name="Labutti K."/>
            <person name="Bruns T.D."/>
            <person name="Grigoriev I.V."/>
        </authorList>
    </citation>
    <scope>NUCLEOTIDE SEQUENCE [LARGE SCALE GENOMIC DNA]</scope>
    <source>
        <strain evidence="2 3">CBS 144469</strain>
    </source>
</reference>
<feature type="domain" description="DUF6570" evidence="1">
    <location>
        <begin position="27"/>
        <end position="76"/>
    </location>
</feature>
<keyword evidence="3" id="KW-1185">Reference proteome</keyword>
<organism evidence="2 3">
    <name type="scientific">Ephemerocybe angulata</name>
    <dbReference type="NCBI Taxonomy" id="980116"/>
    <lineage>
        <taxon>Eukaryota</taxon>
        <taxon>Fungi</taxon>
        <taxon>Dikarya</taxon>
        <taxon>Basidiomycota</taxon>
        <taxon>Agaricomycotina</taxon>
        <taxon>Agaricomycetes</taxon>
        <taxon>Agaricomycetidae</taxon>
        <taxon>Agaricales</taxon>
        <taxon>Agaricineae</taxon>
        <taxon>Psathyrellaceae</taxon>
        <taxon>Ephemerocybe</taxon>
    </lineage>
</organism>
<dbReference type="Proteomes" id="UP000521943">
    <property type="component" value="Unassembled WGS sequence"/>
</dbReference>